<feature type="region of interest" description="Disordered" evidence="10">
    <location>
        <begin position="55"/>
        <end position="137"/>
    </location>
</feature>
<evidence type="ECO:0000256" key="1">
    <source>
        <dbReference type="ARBA" id="ARBA00004383"/>
    </source>
</evidence>
<evidence type="ECO:0000256" key="7">
    <source>
        <dbReference type="ARBA" id="ARBA00022927"/>
    </source>
</evidence>
<evidence type="ECO:0000259" key="12">
    <source>
        <dbReference type="PROSITE" id="PS52015"/>
    </source>
</evidence>
<reference evidence="13" key="2">
    <citation type="submission" date="2023-07" db="EMBL/GenBank/DDBJ databases">
        <authorList>
            <person name="Aydin F."/>
            <person name="Tarhane S."/>
            <person name="Saticioglu I.B."/>
            <person name="Karakaya E."/>
            <person name="Abay S."/>
            <person name="Guran O."/>
            <person name="Bozkurt E."/>
            <person name="Uzum N."/>
            <person name="Olgun K."/>
            <person name="Jablonski D."/>
        </authorList>
    </citation>
    <scope>NUCLEOTIDE SEQUENCE</scope>
    <source>
        <strain evidence="13">Faydin-H75</strain>
    </source>
</reference>
<comment type="subcellular location">
    <subcellularLocation>
        <location evidence="1">Cell inner membrane</location>
        <topology evidence="1">Single-pass membrane protein</topology>
        <orientation evidence="1">Periplasmic side</orientation>
    </subcellularLocation>
</comment>
<dbReference type="PROSITE" id="PS52015">
    <property type="entry name" value="TONB_CTD"/>
    <property type="match status" value="1"/>
</dbReference>
<comment type="caution">
    <text evidence="14">The sequence shown here is derived from an EMBL/GenBank/DDBJ whole genome shotgun (WGS) entry which is preliminary data.</text>
</comment>
<feature type="transmembrane region" description="Helical" evidence="11">
    <location>
        <begin position="12"/>
        <end position="31"/>
    </location>
</feature>
<dbReference type="Gene3D" id="3.30.1150.10">
    <property type="match status" value="1"/>
</dbReference>
<reference evidence="13 15" key="3">
    <citation type="journal article" date="2024" name="Syst. Appl. Microbiol.">
        <title>Helicobacter cappadocius sp. nov., from lizards: The first psychrotrophic Helicobacter species.</title>
        <authorList>
            <person name="Aydin F."/>
            <person name="Tarhane S."/>
            <person name="Karakaya E."/>
            <person name="Abay S."/>
            <person name="Kayman T."/>
            <person name="Guran O."/>
            <person name="Bozkurt E."/>
            <person name="Uzum N."/>
            <person name="Avci A."/>
            <person name="Olgun K."/>
            <person name="Jablonski D."/>
            <person name="Guran C."/>
            <person name="Burcin Saticioglu I."/>
        </authorList>
    </citation>
    <scope>NUCLEOTIDE SEQUENCE [LARGE SCALE GENOMIC DNA]</scope>
    <source>
        <strain evidence="13">Faydin-H75</strain>
        <strain evidence="15">faydin-H76</strain>
    </source>
</reference>
<dbReference type="SUPFAM" id="SSF74653">
    <property type="entry name" value="TolA/TonB C-terminal domain"/>
    <property type="match status" value="1"/>
</dbReference>
<keyword evidence="3" id="KW-0813">Transport</keyword>
<reference evidence="14 16" key="1">
    <citation type="submission" date="2023-07" db="EMBL/GenBank/DDBJ databases">
        <title>Unpublished Manusciprt.</title>
        <authorList>
            <person name="Aydin F."/>
            <person name="Tarhane S."/>
            <person name="Saticioglu I.B."/>
            <person name="Karakaya E."/>
            <person name="Abay S."/>
            <person name="Guran O."/>
            <person name="Bozkurt E."/>
            <person name="Uzum N."/>
            <person name="Olgun K."/>
            <person name="Jablonski D."/>
        </authorList>
    </citation>
    <scope>NUCLEOTIDE SEQUENCE</scope>
    <source>
        <strain evidence="16">faydin-H75</strain>
        <strain evidence="14">Faydin-H76</strain>
    </source>
</reference>
<organism evidence="14 15">
    <name type="scientific">Helicobacter cappadocius</name>
    <dbReference type="NCBI Taxonomy" id="3063998"/>
    <lineage>
        <taxon>Bacteria</taxon>
        <taxon>Pseudomonadati</taxon>
        <taxon>Campylobacterota</taxon>
        <taxon>Epsilonproteobacteria</taxon>
        <taxon>Campylobacterales</taxon>
        <taxon>Helicobacteraceae</taxon>
        <taxon>Helicobacter</taxon>
    </lineage>
</organism>
<evidence type="ECO:0000256" key="4">
    <source>
        <dbReference type="ARBA" id="ARBA00022475"/>
    </source>
</evidence>
<evidence type="ECO:0000313" key="15">
    <source>
        <dbReference type="Proteomes" id="UP001177258"/>
    </source>
</evidence>
<dbReference type="GO" id="GO:0055085">
    <property type="term" value="P:transmembrane transport"/>
    <property type="evidence" value="ECO:0007669"/>
    <property type="project" value="InterPro"/>
</dbReference>
<evidence type="ECO:0000256" key="11">
    <source>
        <dbReference type="SAM" id="Phobius"/>
    </source>
</evidence>
<proteinExistence type="inferred from homology"/>
<evidence type="ECO:0000256" key="6">
    <source>
        <dbReference type="ARBA" id="ARBA00022692"/>
    </source>
</evidence>
<keyword evidence="4" id="KW-1003">Cell membrane</keyword>
<dbReference type="AlphaFoldDB" id="A0AA90SS29"/>
<feature type="domain" description="TonB C-terminal" evidence="12">
    <location>
        <begin position="201"/>
        <end position="289"/>
    </location>
</feature>
<dbReference type="NCBIfam" id="TIGR01352">
    <property type="entry name" value="tonB_Cterm"/>
    <property type="match status" value="1"/>
</dbReference>
<dbReference type="PANTHER" id="PTHR33446">
    <property type="entry name" value="PROTEIN TONB-RELATED"/>
    <property type="match status" value="1"/>
</dbReference>
<keyword evidence="6 11" id="KW-0812">Transmembrane</keyword>
<dbReference type="EMBL" id="JAUPEV010000002">
    <property type="protein sequence ID" value="MDO7252607.1"/>
    <property type="molecule type" value="Genomic_DNA"/>
</dbReference>
<keyword evidence="8 11" id="KW-1133">Transmembrane helix</keyword>
<keyword evidence="16" id="KW-1185">Reference proteome</keyword>
<evidence type="ECO:0000256" key="9">
    <source>
        <dbReference type="ARBA" id="ARBA00023136"/>
    </source>
</evidence>
<sequence>MQDKGSEKRFIIALFLSIFFHLLVLLLVYALSKLTHTPPRLEKIDASNLLVLKRGHSQDPSKNKPGAPPVTKANKSNPTPIQSINTPPTMPTLDATPSKNNPAQAQKTPPKQEEKSKITQQKKQQDSKEKALHKYDKDYIDPKNLSLLSKQQMMALQIPQNSSQSLQDDKGLDSDTKEEIDELYGDEFGDLGSAEKDFIKNNLRDIGRITQKYLQYPREAGYLGQDGENAIEFYLYPNGDISDLKIIKNSGSIILDKNTTRTIEIAYKDYPRPTTKTLIRIKVRYFLYR</sequence>
<dbReference type="InterPro" id="IPR051045">
    <property type="entry name" value="TonB-dependent_transducer"/>
</dbReference>
<feature type="compositionally biased region" description="Polar residues" evidence="10">
    <location>
        <begin position="95"/>
        <end position="109"/>
    </location>
</feature>
<evidence type="ECO:0000256" key="8">
    <source>
        <dbReference type="ARBA" id="ARBA00022989"/>
    </source>
</evidence>
<feature type="compositionally biased region" description="Polar residues" evidence="10">
    <location>
        <begin position="73"/>
        <end position="87"/>
    </location>
</feature>
<dbReference type="GO" id="GO:0005886">
    <property type="term" value="C:plasma membrane"/>
    <property type="evidence" value="ECO:0007669"/>
    <property type="project" value="UniProtKB-SubCell"/>
</dbReference>
<name>A0AA90SS29_9HELI</name>
<keyword evidence="5" id="KW-0997">Cell inner membrane</keyword>
<dbReference type="InterPro" id="IPR006260">
    <property type="entry name" value="TonB/TolA_C"/>
</dbReference>
<dbReference type="Pfam" id="PF03544">
    <property type="entry name" value="TonB_C"/>
    <property type="match status" value="1"/>
</dbReference>
<evidence type="ECO:0000256" key="10">
    <source>
        <dbReference type="SAM" id="MobiDB-lite"/>
    </source>
</evidence>
<evidence type="ECO:0000313" key="14">
    <source>
        <dbReference type="EMBL" id="MDP2538474.1"/>
    </source>
</evidence>
<evidence type="ECO:0000256" key="2">
    <source>
        <dbReference type="ARBA" id="ARBA00006555"/>
    </source>
</evidence>
<dbReference type="EMBL" id="JAUYZK010000002">
    <property type="protein sequence ID" value="MDP2538474.1"/>
    <property type="molecule type" value="Genomic_DNA"/>
</dbReference>
<protein>
    <submittedName>
        <fullName evidence="14">TonB family protein</fullName>
    </submittedName>
</protein>
<keyword evidence="7" id="KW-0653">Protein transport</keyword>
<evidence type="ECO:0000256" key="5">
    <source>
        <dbReference type="ARBA" id="ARBA00022519"/>
    </source>
</evidence>
<keyword evidence="9 11" id="KW-0472">Membrane</keyword>
<dbReference type="Proteomes" id="UP001177258">
    <property type="component" value="Unassembled WGS sequence"/>
</dbReference>
<dbReference type="InterPro" id="IPR037682">
    <property type="entry name" value="TonB_C"/>
</dbReference>
<evidence type="ECO:0000313" key="13">
    <source>
        <dbReference type="EMBL" id="MDO7252607.1"/>
    </source>
</evidence>
<comment type="similarity">
    <text evidence="2">Belongs to the TonB family.</text>
</comment>
<accession>A0AA90SS29</accession>
<feature type="compositionally biased region" description="Basic and acidic residues" evidence="10">
    <location>
        <begin position="110"/>
        <end position="137"/>
    </location>
</feature>
<dbReference type="GO" id="GO:0015031">
    <property type="term" value="P:protein transport"/>
    <property type="evidence" value="ECO:0007669"/>
    <property type="project" value="UniProtKB-KW"/>
</dbReference>
<evidence type="ECO:0000256" key="3">
    <source>
        <dbReference type="ARBA" id="ARBA00022448"/>
    </source>
</evidence>
<gene>
    <name evidence="13" type="ORF">Q5I04_01570</name>
    <name evidence="14" type="ORF">Q5I06_01570</name>
</gene>
<evidence type="ECO:0000313" key="16">
    <source>
        <dbReference type="Proteomes" id="UP001240777"/>
    </source>
</evidence>
<dbReference type="Proteomes" id="UP001240777">
    <property type="component" value="Unassembled WGS sequence"/>
</dbReference>
<dbReference type="RefSeq" id="WP_305516450.1">
    <property type="nucleotide sequence ID" value="NZ_JAUPEV010000002.1"/>
</dbReference>